<accession>A0A6J4MN87</accession>
<feature type="non-terminal residue" evidence="1">
    <location>
        <position position="58"/>
    </location>
</feature>
<sequence length="58" mass="6059">MAIDGAPITTAEGGRRFAALAPGRAATFTIRRDGLNRDVRVVPGAQCHASLGGRSEEH</sequence>
<organism evidence="1">
    <name type="scientific">uncultured Gemmatimonadota bacterium</name>
    <dbReference type="NCBI Taxonomy" id="203437"/>
    <lineage>
        <taxon>Bacteria</taxon>
        <taxon>Pseudomonadati</taxon>
        <taxon>Gemmatimonadota</taxon>
        <taxon>environmental samples</taxon>
    </lineage>
</organism>
<dbReference type="AlphaFoldDB" id="A0A6J4MN87"/>
<evidence type="ECO:0000313" key="1">
    <source>
        <dbReference type="EMBL" id="CAA9364089.1"/>
    </source>
</evidence>
<protein>
    <recommendedName>
        <fullName evidence="2">PDZ domain-containing protein</fullName>
    </recommendedName>
</protein>
<name>A0A6J4MN87_9BACT</name>
<dbReference type="Gene3D" id="2.30.42.10">
    <property type="match status" value="1"/>
</dbReference>
<dbReference type="InterPro" id="IPR036034">
    <property type="entry name" value="PDZ_sf"/>
</dbReference>
<gene>
    <name evidence="1" type="ORF">AVDCRST_MAG68-4724</name>
</gene>
<dbReference type="EMBL" id="CADCTW010000215">
    <property type="protein sequence ID" value="CAA9364089.1"/>
    <property type="molecule type" value="Genomic_DNA"/>
</dbReference>
<proteinExistence type="predicted"/>
<evidence type="ECO:0008006" key="2">
    <source>
        <dbReference type="Google" id="ProtNLM"/>
    </source>
</evidence>
<reference evidence="1" key="1">
    <citation type="submission" date="2020-02" db="EMBL/GenBank/DDBJ databases">
        <authorList>
            <person name="Meier V. D."/>
        </authorList>
    </citation>
    <scope>NUCLEOTIDE SEQUENCE</scope>
    <source>
        <strain evidence="1">AVDCRST_MAG68</strain>
    </source>
</reference>